<reference evidence="2 3" key="2">
    <citation type="journal article" date="2015" name="Antonie Van Leeuwenhoek">
        <title>Thioclava indica sp. nov., isolated from surface seawater of the Indian Ocean.</title>
        <authorList>
            <person name="Liu Y."/>
            <person name="Lai Q."/>
            <person name="Du J."/>
            <person name="Xu H."/>
            <person name="Jiang L."/>
            <person name="Shao Z."/>
        </authorList>
    </citation>
    <scope>NUCLEOTIDE SEQUENCE [LARGE SCALE GENOMIC DNA]</scope>
    <source>
        <strain evidence="2 3">13D2W-2</strain>
    </source>
</reference>
<dbReference type="Pfam" id="PF03372">
    <property type="entry name" value="Exo_endo_phos"/>
    <property type="match status" value="1"/>
</dbReference>
<dbReference type="OrthoDB" id="1398885at2"/>
<dbReference type="InterPro" id="IPR005135">
    <property type="entry name" value="Endo/exonuclease/phosphatase"/>
</dbReference>
<dbReference type="GO" id="GO:0004527">
    <property type="term" value="F:exonuclease activity"/>
    <property type="evidence" value="ECO:0007669"/>
    <property type="project" value="UniProtKB-KW"/>
</dbReference>
<keyword evidence="3" id="KW-1185">Reference proteome</keyword>
<dbReference type="GO" id="GO:0004519">
    <property type="term" value="F:endonuclease activity"/>
    <property type="evidence" value="ECO:0007669"/>
    <property type="project" value="UniProtKB-KW"/>
</dbReference>
<dbReference type="EMBL" id="AQRC01000002">
    <property type="protein sequence ID" value="KFE36240.1"/>
    <property type="molecule type" value="Genomic_DNA"/>
</dbReference>
<keyword evidence="2" id="KW-0540">Nuclease</keyword>
<evidence type="ECO:0000313" key="2">
    <source>
        <dbReference type="EMBL" id="KFE36240.1"/>
    </source>
</evidence>
<sequence length="308" mass="33893">MRLASFNMQNLRLLENGGAARLHGAWDSDDLEDEGPPGLDRTDRRLAAELLAEIDADVVALQEVFDLPTLEAFHDDYLLATGTRPYPERHCLPGNDGRGLDVALLSRRPVVRVQSHASLTPGALGIEMPEGVDPEMPVFRRDCLLVQVGALTLFLCHFKSPYPDPDAAWRTRSLEALAARRLIERIFADPAEELWLIVGDLNEPTTEEGAPRAIAPLEGGFSADLMARIPRPDRWSYFDPHSGLYHCPDALLASPALARHYPEAVPRILRKGLGTEAARFRGERLPGVGDHRPHASDHAAVVIDLPGL</sequence>
<proteinExistence type="predicted"/>
<dbReference type="InterPro" id="IPR036691">
    <property type="entry name" value="Endo/exonu/phosph_ase_sf"/>
</dbReference>
<organism evidence="2 3">
    <name type="scientific">Thioclava atlantica</name>
    <dbReference type="NCBI Taxonomy" id="1317124"/>
    <lineage>
        <taxon>Bacteria</taxon>
        <taxon>Pseudomonadati</taxon>
        <taxon>Pseudomonadota</taxon>
        <taxon>Alphaproteobacteria</taxon>
        <taxon>Rhodobacterales</taxon>
        <taxon>Paracoccaceae</taxon>
        <taxon>Thioclava</taxon>
    </lineage>
</organism>
<keyword evidence="2" id="KW-0255">Endonuclease</keyword>
<feature type="domain" description="Endonuclease/exonuclease/phosphatase" evidence="1">
    <location>
        <begin position="5"/>
        <end position="267"/>
    </location>
</feature>
<keyword evidence="2" id="KW-0378">Hydrolase</keyword>
<accession>A0A085TZU3</accession>
<protein>
    <submittedName>
        <fullName evidence="2">Endonuclease/exonuclease/phosphatase</fullName>
    </submittedName>
</protein>
<dbReference type="STRING" id="1317124.DW2_02989"/>
<dbReference type="Gene3D" id="3.60.10.10">
    <property type="entry name" value="Endonuclease/exonuclease/phosphatase"/>
    <property type="match status" value="1"/>
</dbReference>
<evidence type="ECO:0000313" key="3">
    <source>
        <dbReference type="Proteomes" id="UP000028607"/>
    </source>
</evidence>
<dbReference type="AlphaFoldDB" id="A0A085TZU3"/>
<dbReference type="SUPFAM" id="SSF56219">
    <property type="entry name" value="DNase I-like"/>
    <property type="match status" value="1"/>
</dbReference>
<dbReference type="Proteomes" id="UP000028607">
    <property type="component" value="Unassembled WGS sequence"/>
</dbReference>
<dbReference type="RefSeq" id="WP_038143680.1">
    <property type="nucleotide sequence ID" value="NZ_AQRC01000002.1"/>
</dbReference>
<evidence type="ECO:0000259" key="1">
    <source>
        <dbReference type="Pfam" id="PF03372"/>
    </source>
</evidence>
<dbReference type="PATRIC" id="fig|1317124.6.peg.600"/>
<name>A0A085TZU3_9RHOB</name>
<gene>
    <name evidence="2" type="ORF">DW2_02989</name>
</gene>
<comment type="caution">
    <text evidence="2">The sequence shown here is derived from an EMBL/GenBank/DDBJ whole genome shotgun (WGS) entry which is preliminary data.</text>
</comment>
<keyword evidence="2" id="KW-0269">Exonuclease</keyword>
<dbReference type="eggNOG" id="COG2374">
    <property type="taxonomic scope" value="Bacteria"/>
</dbReference>
<reference evidence="3" key="1">
    <citation type="submission" date="2013-04" db="EMBL/GenBank/DDBJ databases">
        <title>Thioclava sp. 13D2W-2 Genome Sequencing.</title>
        <authorList>
            <person name="Lai Q."/>
            <person name="Li G."/>
            <person name="Shao Z."/>
        </authorList>
    </citation>
    <scope>NUCLEOTIDE SEQUENCE [LARGE SCALE GENOMIC DNA]</scope>
    <source>
        <strain evidence="3">13D2W-2</strain>
    </source>
</reference>